<proteinExistence type="predicted"/>
<reference evidence="3 4" key="1">
    <citation type="submission" date="2017-02" db="EMBL/GenBank/DDBJ databases">
        <authorList>
            <person name="Peterson S.W."/>
        </authorList>
    </citation>
    <scope>NUCLEOTIDE SEQUENCE [LARGE SCALE GENOMIC DNA]</scope>
    <source>
        <strain evidence="3 4">DSM 18108</strain>
    </source>
</reference>
<dbReference type="PANTHER" id="PTHR44103:SF1">
    <property type="entry name" value="PROPROTEIN CONVERTASE P"/>
    <property type="match status" value="1"/>
</dbReference>
<keyword evidence="4" id="KW-1185">Reference proteome</keyword>
<dbReference type="RefSeq" id="WP_079472340.1">
    <property type="nucleotide sequence ID" value="NZ_FUZZ01000004.1"/>
</dbReference>
<sequence>MKKLLVPVAGLFLLTATASAQTAKGPAPLKFEKRQIAAESYESVAVMDVNNDKIPDLVSGAFWYEGPAYFKRHYIGPVKQFGEYWDDFSTIPFDVNGDGRMDYVTGGWFGKTLVWKENPGNDKEWTEHVIATPGNIETTRSWDLDGDGIPEIIPNTPNDPLVVYHYTKGAFTAHTVLDRKSGHGLGSGDINGDGRTDLVVPEGWVEAPASPYSAAWAFHPEFNLGTASVPVIVADVNKDGLPDLIAGQGHDYGLDWYEQKKDTKTNKRLWIKHAIDPFNSQYHTMLWEDIDGDNEPELITGKRYRAHNDHDPGSSDPCGIYYFKWNGASFTKQVISYGSKGAGLYFVTHDLTGSGRKDVIVAGKDGLFIFYNKGSL</sequence>
<evidence type="ECO:0000256" key="2">
    <source>
        <dbReference type="SAM" id="SignalP"/>
    </source>
</evidence>
<feature type="signal peptide" evidence="2">
    <location>
        <begin position="1"/>
        <end position="20"/>
    </location>
</feature>
<dbReference type="InterPro" id="IPR013517">
    <property type="entry name" value="FG-GAP"/>
</dbReference>
<organism evidence="3 4">
    <name type="scientific">Chitinophaga ginsengisegetis</name>
    <dbReference type="NCBI Taxonomy" id="393003"/>
    <lineage>
        <taxon>Bacteria</taxon>
        <taxon>Pseudomonadati</taxon>
        <taxon>Bacteroidota</taxon>
        <taxon>Chitinophagia</taxon>
        <taxon>Chitinophagales</taxon>
        <taxon>Chitinophagaceae</taxon>
        <taxon>Chitinophaga</taxon>
    </lineage>
</organism>
<dbReference type="EMBL" id="FUZZ01000004">
    <property type="protein sequence ID" value="SKD09194.1"/>
    <property type="molecule type" value="Genomic_DNA"/>
</dbReference>
<dbReference type="Gene3D" id="2.130.10.130">
    <property type="entry name" value="Integrin alpha, N-terminal"/>
    <property type="match status" value="2"/>
</dbReference>
<evidence type="ECO:0000313" key="4">
    <source>
        <dbReference type="Proteomes" id="UP000190166"/>
    </source>
</evidence>
<gene>
    <name evidence="3" type="ORF">SAMN05660461_5077</name>
</gene>
<evidence type="ECO:0000256" key="1">
    <source>
        <dbReference type="ARBA" id="ARBA00022729"/>
    </source>
</evidence>
<accession>A0A1T5P8W3</accession>
<protein>
    <submittedName>
        <fullName evidence="3">FG-GAP repeat-containing protein</fullName>
    </submittedName>
</protein>
<name>A0A1T5P8W3_9BACT</name>
<keyword evidence="1 2" id="KW-0732">Signal</keyword>
<dbReference type="Pfam" id="PF13517">
    <property type="entry name" value="FG-GAP_3"/>
    <property type="match status" value="2"/>
</dbReference>
<feature type="chain" id="PRO_5010588821" evidence="2">
    <location>
        <begin position="21"/>
        <end position="376"/>
    </location>
</feature>
<dbReference type="AlphaFoldDB" id="A0A1T5P8W3"/>
<dbReference type="PANTHER" id="PTHR44103">
    <property type="entry name" value="PROPROTEIN CONVERTASE P"/>
    <property type="match status" value="1"/>
</dbReference>
<dbReference type="Proteomes" id="UP000190166">
    <property type="component" value="Unassembled WGS sequence"/>
</dbReference>
<evidence type="ECO:0000313" key="3">
    <source>
        <dbReference type="EMBL" id="SKD09194.1"/>
    </source>
</evidence>
<dbReference type="SUPFAM" id="SSF69318">
    <property type="entry name" value="Integrin alpha N-terminal domain"/>
    <property type="match status" value="1"/>
</dbReference>
<dbReference type="STRING" id="393003.SAMN05660461_5077"/>
<dbReference type="InterPro" id="IPR028994">
    <property type="entry name" value="Integrin_alpha_N"/>
</dbReference>